<protein>
    <submittedName>
        <fullName evidence="1">Uncharacterized protein</fullName>
    </submittedName>
</protein>
<dbReference type="EMBL" id="BPRB01000003">
    <property type="protein sequence ID" value="GJE57958.1"/>
    <property type="molecule type" value="Genomic_DNA"/>
</dbReference>
<evidence type="ECO:0000313" key="1">
    <source>
        <dbReference type="EMBL" id="GJE57958.1"/>
    </source>
</evidence>
<gene>
    <name evidence="1" type="ORF">MPOCJGCO_0034</name>
</gene>
<dbReference type="RefSeq" id="WP_238180599.1">
    <property type="nucleotide sequence ID" value="NZ_BPRB01000003.1"/>
</dbReference>
<dbReference type="Proteomes" id="UP001055057">
    <property type="component" value="Unassembled WGS sequence"/>
</dbReference>
<reference evidence="1" key="1">
    <citation type="journal article" date="2021" name="Front. Microbiol.">
        <title>Comprehensive Comparative Genomics and Phenotyping of Methylobacterium Species.</title>
        <authorList>
            <person name="Alessa O."/>
            <person name="Ogura Y."/>
            <person name="Fujitani Y."/>
            <person name="Takami H."/>
            <person name="Hayashi T."/>
            <person name="Sahin N."/>
            <person name="Tani A."/>
        </authorList>
    </citation>
    <scope>NUCLEOTIDE SEQUENCE</scope>
    <source>
        <strain evidence="1">DSM 23632</strain>
    </source>
</reference>
<comment type="caution">
    <text evidence="1">The sequence shown here is derived from an EMBL/GenBank/DDBJ whole genome shotgun (WGS) entry which is preliminary data.</text>
</comment>
<evidence type="ECO:0000313" key="2">
    <source>
        <dbReference type="Proteomes" id="UP001055057"/>
    </source>
</evidence>
<keyword evidence="2" id="KW-1185">Reference proteome</keyword>
<reference evidence="1" key="2">
    <citation type="submission" date="2021-08" db="EMBL/GenBank/DDBJ databases">
        <authorList>
            <person name="Tani A."/>
            <person name="Ola A."/>
            <person name="Ogura Y."/>
            <person name="Katsura K."/>
            <person name="Hayashi T."/>
        </authorList>
    </citation>
    <scope>NUCLEOTIDE SEQUENCE</scope>
    <source>
        <strain evidence="1">DSM 23632</strain>
    </source>
</reference>
<sequence length="57" mass="6111">MLALLTATLSSPVDEPVDRDSGVLTLAFALARGLRRHNREAAAKSCDRAETDVSREG</sequence>
<proteinExistence type="predicted"/>
<name>A0ABQ4TRH6_9HYPH</name>
<accession>A0ABQ4TRH6</accession>
<organism evidence="1 2">
    <name type="scientific">Methylobacterium trifolii</name>
    <dbReference type="NCBI Taxonomy" id="1003092"/>
    <lineage>
        <taxon>Bacteria</taxon>
        <taxon>Pseudomonadati</taxon>
        <taxon>Pseudomonadota</taxon>
        <taxon>Alphaproteobacteria</taxon>
        <taxon>Hyphomicrobiales</taxon>
        <taxon>Methylobacteriaceae</taxon>
        <taxon>Methylobacterium</taxon>
    </lineage>
</organism>